<dbReference type="EC" id="2.1.1.177" evidence="5"/>
<feature type="binding site" evidence="5">
    <location>
        <position position="73"/>
    </location>
    <ligand>
        <name>S-adenosyl-L-methionine</name>
        <dbReference type="ChEBI" id="CHEBI:59789"/>
    </ligand>
</feature>
<keyword evidence="7" id="KW-1185">Reference proteome</keyword>
<dbReference type="GO" id="GO:0070038">
    <property type="term" value="F:rRNA (pseudouridine-N3-)-methyltransferase activity"/>
    <property type="evidence" value="ECO:0007669"/>
    <property type="project" value="UniProtKB-UniRule"/>
</dbReference>
<dbReference type="SUPFAM" id="SSF75217">
    <property type="entry name" value="alpha/beta knot"/>
    <property type="match status" value="1"/>
</dbReference>
<gene>
    <name evidence="5" type="primary">rlmH</name>
    <name evidence="6" type="ORF">TPSD3_05360</name>
</gene>
<comment type="caution">
    <text evidence="5">Lacks conserved residue(s) required for the propagation of feature annotation.</text>
</comment>
<dbReference type="InterPro" id="IPR029026">
    <property type="entry name" value="tRNA_m1G_MTases_N"/>
</dbReference>
<comment type="catalytic activity">
    <reaction evidence="5">
        <text>pseudouridine(1915) in 23S rRNA + S-adenosyl-L-methionine = N(3)-methylpseudouridine(1915) in 23S rRNA + S-adenosyl-L-homocysteine + H(+)</text>
        <dbReference type="Rhea" id="RHEA:42752"/>
        <dbReference type="Rhea" id="RHEA-COMP:10221"/>
        <dbReference type="Rhea" id="RHEA-COMP:10222"/>
        <dbReference type="ChEBI" id="CHEBI:15378"/>
        <dbReference type="ChEBI" id="CHEBI:57856"/>
        <dbReference type="ChEBI" id="CHEBI:59789"/>
        <dbReference type="ChEBI" id="CHEBI:65314"/>
        <dbReference type="ChEBI" id="CHEBI:74486"/>
        <dbReference type="EC" id="2.1.1.177"/>
    </reaction>
</comment>
<feature type="binding site" evidence="5">
    <location>
        <position position="104"/>
    </location>
    <ligand>
        <name>S-adenosyl-L-methionine</name>
        <dbReference type="ChEBI" id="CHEBI:59789"/>
    </ligand>
</feature>
<evidence type="ECO:0000313" key="6">
    <source>
        <dbReference type="EMBL" id="OUD13781.1"/>
    </source>
</evidence>
<evidence type="ECO:0000313" key="7">
    <source>
        <dbReference type="Proteomes" id="UP000194798"/>
    </source>
</evidence>
<keyword evidence="5" id="KW-0698">rRNA processing</keyword>
<dbReference type="InterPro" id="IPR003742">
    <property type="entry name" value="RlmH-like"/>
</dbReference>
<keyword evidence="3 5" id="KW-0949">S-adenosyl-L-methionine</keyword>
<dbReference type="Pfam" id="PF02590">
    <property type="entry name" value="SPOUT_MTase"/>
    <property type="match status" value="1"/>
</dbReference>
<dbReference type="AlphaFoldDB" id="A0A251X733"/>
<dbReference type="EMBL" id="MSLT01000012">
    <property type="protein sequence ID" value="OUD13781.1"/>
    <property type="molecule type" value="Genomic_DNA"/>
</dbReference>
<comment type="function">
    <text evidence="5">Specifically methylates the pseudouridine at position 1915 (m3Psi1915) in 23S rRNA.</text>
</comment>
<comment type="subcellular location">
    <subcellularLocation>
        <location evidence="5">Cytoplasm</location>
    </subcellularLocation>
</comment>
<keyword evidence="2 5" id="KW-0808">Transferase</keyword>
<dbReference type="PANTHER" id="PTHR33603">
    <property type="entry name" value="METHYLTRANSFERASE"/>
    <property type="match status" value="1"/>
</dbReference>
<dbReference type="RefSeq" id="WP_086487561.1">
    <property type="nucleotide sequence ID" value="NZ_MSLT01000012.1"/>
</dbReference>
<comment type="similarity">
    <text evidence="4 5">Belongs to the RNA methyltransferase RlmH family.</text>
</comment>
<dbReference type="PIRSF" id="PIRSF004505">
    <property type="entry name" value="MT_bac"/>
    <property type="match status" value="1"/>
</dbReference>
<dbReference type="NCBIfam" id="TIGR00246">
    <property type="entry name" value="tRNA_RlmH_YbeA"/>
    <property type="match status" value="1"/>
</dbReference>
<evidence type="ECO:0000256" key="4">
    <source>
        <dbReference type="ARBA" id="ARBA00038303"/>
    </source>
</evidence>
<protein>
    <recommendedName>
        <fullName evidence="5">Ribosomal RNA large subunit methyltransferase H</fullName>
        <ecNumber evidence="5">2.1.1.177</ecNumber>
    </recommendedName>
    <alternativeName>
        <fullName evidence="5">23S rRNA (pseudouridine1915-N3)-methyltransferase</fullName>
    </alternativeName>
    <alternativeName>
        <fullName evidence="5">23S rRNA m3Psi1915 methyltransferase</fullName>
    </alternativeName>
    <alternativeName>
        <fullName evidence="5">rRNA (pseudouridine-N3-)-methyltransferase RlmH</fullName>
    </alternativeName>
</protein>
<comment type="subunit">
    <text evidence="5">Homodimer.</text>
</comment>
<sequence>MVIYLICVGNKVSNWVAEGYEEYAQRLPAHCRLQLIEIPLKKRVKTASLLRLQQEEGEKMQAAIPTGAHVIALDERGQSWSSPQLAAQLAHWQQHFSQVALLVGGPEGLAADCLRRANDRWSLSAATLPHPLVRIIVAEQLYRAWTLTQGHPYHRA</sequence>
<name>A0A251X733_9GAMM</name>
<evidence type="ECO:0000256" key="2">
    <source>
        <dbReference type="ARBA" id="ARBA00022679"/>
    </source>
</evidence>
<organism evidence="6 7">
    <name type="scientific">Thioflexithrix psekupsensis</name>
    <dbReference type="NCBI Taxonomy" id="1570016"/>
    <lineage>
        <taxon>Bacteria</taxon>
        <taxon>Pseudomonadati</taxon>
        <taxon>Pseudomonadota</taxon>
        <taxon>Gammaproteobacteria</taxon>
        <taxon>Thiotrichales</taxon>
        <taxon>Thioflexithrix</taxon>
    </lineage>
</organism>
<accession>A0A251X733</accession>
<reference evidence="6 7" key="1">
    <citation type="submission" date="2016-12" db="EMBL/GenBank/DDBJ databases">
        <title>Thioflexothrix psekupsii D3 genome sequencing and assembly.</title>
        <authorList>
            <person name="Fomenkov A."/>
            <person name="Vincze T."/>
            <person name="Grabovich M."/>
            <person name="Anton B.P."/>
            <person name="Dubinina G."/>
            <person name="Orlova M."/>
            <person name="Belousova E."/>
            <person name="Roberts R.J."/>
        </authorList>
    </citation>
    <scope>NUCLEOTIDE SEQUENCE [LARGE SCALE GENOMIC DNA]</scope>
    <source>
        <strain evidence="6">D3</strain>
    </source>
</reference>
<evidence type="ECO:0000256" key="5">
    <source>
        <dbReference type="HAMAP-Rule" id="MF_00658"/>
    </source>
</evidence>
<dbReference type="GO" id="GO:0005737">
    <property type="term" value="C:cytoplasm"/>
    <property type="evidence" value="ECO:0007669"/>
    <property type="project" value="UniProtKB-SubCell"/>
</dbReference>
<dbReference type="HAMAP" id="MF_00658">
    <property type="entry name" value="23SrRNA_methyltr_H"/>
    <property type="match status" value="1"/>
</dbReference>
<dbReference type="Proteomes" id="UP000194798">
    <property type="component" value="Unassembled WGS sequence"/>
</dbReference>
<dbReference type="InterPro" id="IPR029028">
    <property type="entry name" value="Alpha/beta_knot_MTases"/>
</dbReference>
<dbReference type="CDD" id="cd18081">
    <property type="entry name" value="RlmH-like"/>
    <property type="match status" value="1"/>
</dbReference>
<dbReference type="NCBIfam" id="NF000986">
    <property type="entry name" value="PRK00103.1-4"/>
    <property type="match status" value="1"/>
</dbReference>
<dbReference type="Gene3D" id="3.40.1280.10">
    <property type="match status" value="1"/>
</dbReference>
<evidence type="ECO:0000256" key="3">
    <source>
        <dbReference type="ARBA" id="ARBA00022691"/>
    </source>
</evidence>
<comment type="caution">
    <text evidence="6">The sequence shown here is derived from an EMBL/GenBank/DDBJ whole genome shotgun (WGS) entry which is preliminary data.</text>
</comment>
<evidence type="ECO:0000256" key="1">
    <source>
        <dbReference type="ARBA" id="ARBA00022603"/>
    </source>
</evidence>
<keyword evidence="1 5" id="KW-0489">Methyltransferase</keyword>
<dbReference type="PANTHER" id="PTHR33603:SF1">
    <property type="entry name" value="RIBOSOMAL RNA LARGE SUBUNIT METHYLTRANSFERASE H"/>
    <property type="match status" value="1"/>
</dbReference>
<dbReference type="OrthoDB" id="9806643at2"/>
<proteinExistence type="inferred from homology"/>
<keyword evidence="5" id="KW-0963">Cytoplasm</keyword>